<feature type="compositionally biased region" description="Basic residues" evidence="1">
    <location>
        <begin position="100"/>
        <end position="109"/>
    </location>
</feature>
<feature type="region of interest" description="Disordered" evidence="1">
    <location>
        <begin position="1"/>
        <end position="46"/>
    </location>
</feature>
<keyword evidence="4" id="KW-1185">Reference proteome</keyword>
<dbReference type="Proteomes" id="UP000593561">
    <property type="component" value="Unassembled WGS sequence"/>
</dbReference>
<reference evidence="3 4" key="1">
    <citation type="journal article" date="2019" name="Genome Biol. Evol.">
        <title>Insights into the evolution of the New World diploid cottons (Gossypium, subgenus Houzingenia) based on genome sequencing.</title>
        <authorList>
            <person name="Grover C.E."/>
            <person name="Arick M.A. 2nd"/>
            <person name="Thrash A."/>
            <person name="Conover J.L."/>
            <person name="Sanders W.S."/>
            <person name="Peterson D.G."/>
            <person name="Frelichowski J.E."/>
            <person name="Scheffler J.A."/>
            <person name="Scheffler B.E."/>
            <person name="Wendel J.F."/>
        </authorList>
    </citation>
    <scope>NUCLEOTIDE SEQUENCE [LARGE SCALE GENOMIC DNA]</scope>
    <source>
        <strain evidence="3">27</strain>
        <tissue evidence="3">Leaf</tissue>
    </source>
</reference>
<dbReference type="InterPro" id="IPR055319">
    <property type="entry name" value="At5g58720-like"/>
</dbReference>
<gene>
    <name evidence="3" type="ORF">Godav_017460</name>
</gene>
<comment type="caution">
    <text evidence="3">The sequence shown here is derived from an EMBL/GenBank/DDBJ whole genome shotgun (WGS) entry which is preliminary data.</text>
</comment>
<evidence type="ECO:0000313" key="4">
    <source>
        <dbReference type="Proteomes" id="UP000593561"/>
    </source>
</evidence>
<dbReference type="PANTHER" id="PTHR47676:SF1">
    <property type="entry name" value="SMR DOMAIN-CONTAINING PROTEIN"/>
    <property type="match status" value="1"/>
</dbReference>
<dbReference type="InterPro" id="IPR056254">
    <property type="entry name" value="At5g58720/SDE5-like_UBA-like"/>
</dbReference>
<proteinExistence type="predicted"/>
<feature type="non-terminal residue" evidence="3">
    <location>
        <position position="236"/>
    </location>
</feature>
<feature type="compositionally biased region" description="Basic and acidic residues" evidence="1">
    <location>
        <begin position="23"/>
        <end position="37"/>
    </location>
</feature>
<organism evidence="3 4">
    <name type="scientific">Gossypium davidsonii</name>
    <name type="common">Davidson's cotton</name>
    <name type="synonym">Gossypium klotzschianum subsp. davidsonii</name>
    <dbReference type="NCBI Taxonomy" id="34287"/>
    <lineage>
        <taxon>Eukaryota</taxon>
        <taxon>Viridiplantae</taxon>
        <taxon>Streptophyta</taxon>
        <taxon>Embryophyta</taxon>
        <taxon>Tracheophyta</taxon>
        <taxon>Spermatophyta</taxon>
        <taxon>Magnoliopsida</taxon>
        <taxon>eudicotyledons</taxon>
        <taxon>Gunneridae</taxon>
        <taxon>Pentapetalae</taxon>
        <taxon>rosids</taxon>
        <taxon>malvids</taxon>
        <taxon>Malvales</taxon>
        <taxon>Malvaceae</taxon>
        <taxon>Malvoideae</taxon>
        <taxon>Gossypium</taxon>
    </lineage>
</organism>
<name>A0A7J8QUN8_GOSDV</name>
<sequence>MKRTATKKKRRPRAAKTSAVNDSSRHALSQRDQRREGEGEDDEEQKRLLGLLMEAFGSISLEEATSAYNQADGDLDKAAEILSNLIDNGSNSEDPDPGRGRSRGGKQQKRVVASTGTVSTVLGKDYVRSSPWRDPAAVAPAKSVLATEEAEQFLCSMLGEECELSMAVVRDVLCQCGYNVEKVLSVLKSEFAFFVDFDALDALLDLSASSYEKSKSFNDNLNSRQDTGFVIECADN</sequence>
<feature type="region of interest" description="Disordered" evidence="1">
    <location>
        <begin position="86"/>
        <end position="110"/>
    </location>
</feature>
<dbReference type="PANTHER" id="PTHR47676">
    <property type="entry name" value="OS01G0225100 PROTEIN"/>
    <property type="match status" value="1"/>
</dbReference>
<dbReference type="AlphaFoldDB" id="A0A7J8QUN8"/>
<feature type="domain" description="At5g58720/SDE5-like UBA-like" evidence="2">
    <location>
        <begin position="43"/>
        <end position="86"/>
    </location>
</feature>
<protein>
    <recommendedName>
        <fullName evidence="2">At5g58720/SDE5-like UBA-like domain-containing protein</fullName>
    </recommendedName>
</protein>
<evidence type="ECO:0000313" key="3">
    <source>
        <dbReference type="EMBL" id="MBA0604826.1"/>
    </source>
</evidence>
<dbReference type="Pfam" id="PF24767">
    <property type="entry name" value="UBA_At5g58720"/>
    <property type="match status" value="1"/>
</dbReference>
<dbReference type="EMBL" id="JABFAC010000001">
    <property type="protein sequence ID" value="MBA0604826.1"/>
    <property type="molecule type" value="Genomic_DNA"/>
</dbReference>
<accession>A0A7J8QUN8</accession>
<feature type="compositionally biased region" description="Basic residues" evidence="1">
    <location>
        <begin position="1"/>
        <end position="14"/>
    </location>
</feature>
<evidence type="ECO:0000256" key="1">
    <source>
        <dbReference type="SAM" id="MobiDB-lite"/>
    </source>
</evidence>
<evidence type="ECO:0000259" key="2">
    <source>
        <dbReference type="Pfam" id="PF24767"/>
    </source>
</evidence>